<organism evidence="6 8">
    <name type="scientific">Phakopsora pachyrhizi</name>
    <name type="common">Asian soybean rust disease fungus</name>
    <dbReference type="NCBI Taxonomy" id="170000"/>
    <lineage>
        <taxon>Eukaryota</taxon>
        <taxon>Fungi</taxon>
        <taxon>Dikarya</taxon>
        <taxon>Basidiomycota</taxon>
        <taxon>Pucciniomycotina</taxon>
        <taxon>Pucciniomycetes</taxon>
        <taxon>Pucciniales</taxon>
        <taxon>Phakopsoraceae</taxon>
        <taxon>Phakopsora</taxon>
    </lineage>
</organism>
<sequence length="1315" mass="145993">MASNHQRFHSNTTPNLLSTQLKNHTIGQKPSLNYNRSNSSSSKQTDRRFSILPDPSTKPTGKFLISTSSELRIYQAWKSNSDQSRSQNQTSTGDGKLEKDPASGLDGVHGGRKIQYRQISPDIELPYSSRCSDWTTTHLGFDLIATGAVNGHVTLTNIFRPHLHPSQRSQSPAYSSVSFPVARNSRSCLSTAFSPSGLVLAIGLDKTRDYGLQVYDVERILGLPSNLSNPRPRPDSNSSMTSIQSAVGSASLGTVRSKKPFAIKDLVIPSINLGNLDTELDQTPLAQALGSEAVNALEFMTPTSGSGHSVLLSASTTKAIKLYDIRSLGIRTGYHQNISSSPLTSPDNDLITQVLSPVSQWPVRSVLGIKADPLVPHRFASWGDDGCVRVWDTRKTSECLMLFSDEDKSQLNPHSTKRSSKDYIYSPGPTRSIVSLTWSKSRKGVLAASFSDSHRIKVWDIIQGIPHVQNSQNWPDDSLSTGHISRAGTPTPPASSTNMKFFNANPSSNLRKASITPRGSSPGKTFNEPLQNLNHTLFSSRLLKPFNLAPHSIATAHITNLDAASQRDNPIFVSVCRDGRLEFIEAKQPGEAIFSSCGQMVFSNRNRLRVEYFRTQGKTLLPSLACGPTSPALQSREASQAQQNVYECKNMSIEDIAELRLANKFGRHLFGNPENMDLGFIGHRVSEDPNPSSQAGYSVLRDEILSIMIRRAQSGYGPKPLTNQQLVMGDPSLCAFWEWIDYSEKLTVQGSSIINGYDFGFQGVLPIMRGFLPIDQQNKALAAVSNTAIKSQSDSRRYDQKGLSSYSPPEFFDLSRKLNKKAAALDTNSLQDSSHIKQLSEYVKAVLTFNHSHQVENFTINSELTHQRQTALYLCGPDYNSGSYEEIAVKYEQMGMYGKASAIALFSGNTQRAIASLQKSDDLQLRALAPTLATHLTNQRLGISKDGRFEQLCRQLADERTSEPFLRAIYAYCSTGDWHEVIDETGLPLRDRLAVALRFLDDDKIFPWLELVAKDAIQSGDLEGIVLTGLNVGLPFFIKEEALHQDSKNLRLPKIRSGSDGIDEIGAGFRLIQNHINRTGDLQTAALASHMVVPCRFEHPMALRWIESYRRLLDRWMMFDVRVKLDISRGQRSRQGPNLMSLGKMTHFRSKTDDYNEFVRPQIVIRCQHCFKAISDGNNVVHQLNQISLKTSKNNHDTNNYNFNGSGSNNENRNSYLNINTNSNLGKSLGSGFSNSIRPLNKCQSCGKSFPKCSICMVPLSINSSKESSIWAWCQKCRHVGHAKHFQQWRDRGNVVCPVYGCDCICWEEVGGQVY</sequence>
<evidence type="ECO:0000259" key="5">
    <source>
        <dbReference type="Pfam" id="PF21719"/>
    </source>
</evidence>
<proteinExistence type="inferred from homology"/>
<comment type="similarity">
    <text evidence="1">Belongs to the WD repeat mio family.</text>
</comment>
<feature type="compositionally biased region" description="Polar residues" evidence="4">
    <location>
        <begin position="78"/>
        <end position="93"/>
    </location>
</feature>
<evidence type="ECO:0000256" key="2">
    <source>
        <dbReference type="ARBA" id="ARBA00022574"/>
    </source>
</evidence>
<evidence type="ECO:0000313" key="7">
    <source>
        <dbReference type="EMBL" id="CAH7674937.1"/>
    </source>
</evidence>
<reference evidence="6" key="1">
    <citation type="submission" date="2022-06" db="EMBL/GenBank/DDBJ databases">
        <authorList>
            <consortium name="SYNGENTA / RWTH Aachen University"/>
        </authorList>
    </citation>
    <scope>NUCLEOTIDE SEQUENCE</scope>
</reference>
<dbReference type="GO" id="GO:0005737">
    <property type="term" value="C:cytoplasm"/>
    <property type="evidence" value="ECO:0007669"/>
    <property type="project" value="TreeGrafter"/>
</dbReference>
<feature type="domain" description="MIOS-like alpha-solenoid" evidence="5">
    <location>
        <begin position="860"/>
        <end position="999"/>
    </location>
</feature>
<accession>A0AAV0AWP7</accession>
<dbReference type="EMBL" id="CALTRL010002175">
    <property type="protein sequence ID" value="CAH7674937.1"/>
    <property type="molecule type" value="Genomic_DNA"/>
</dbReference>
<comment type="caution">
    <text evidence="6">The sequence shown here is derived from an EMBL/GenBank/DDBJ whole genome shotgun (WGS) entry which is preliminary data.</text>
</comment>
<dbReference type="InterPro" id="IPR031488">
    <property type="entry name" value="Zn_ribbon_mio"/>
</dbReference>
<feature type="compositionally biased region" description="Low complexity" evidence="4">
    <location>
        <begin position="31"/>
        <end position="42"/>
    </location>
</feature>
<keyword evidence="3" id="KW-0677">Repeat</keyword>
<protein>
    <recommendedName>
        <fullName evidence="5">MIOS-like alpha-solenoid domain-containing protein</fullName>
    </recommendedName>
</protein>
<evidence type="ECO:0000313" key="6">
    <source>
        <dbReference type="EMBL" id="CAH7674629.1"/>
    </source>
</evidence>
<name>A0AAV0AWP7_PHAPC</name>
<evidence type="ECO:0000313" key="8">
    <source>
        <dbReference type="Proteomes" id="UP001153365"/>
    </source>
</evidence>
<dbReference type="InterPro" id="IPR049092">
    <property type="entry name" value="MIOS_a-sol"/>
</dbReference>
<gene>
    <name evidence="6" type="ORF">PPACK8108_LOCUS9540</name>
    <name evidence="7" type="ORF">PPACK8108_LOCUS9880</name>
</gene>
<dbReference type="Gene3D" id="2.130.10.10">
    <property type="entry name" value="YVTN repeat-like/Quinoprotein amine dehydrogenase"/>
    <property type="match status" value="1"/>
</dbReference>
<keyword evidence="8" id="KW-1185">Reference proteome</keyword>
<feature type="region of interest" description="Disordered" evidence="4">
    <location>
        <begin position="78"/>
        <end position="113"/>
    </location>
</feature>
<dbReference type="SUPFAM" id="SSF50978">
    <property type="entry name" value="WD40 repeat-like"/>
    <property type="match status" value="1"/>
</dbReference>
<dbReference type="Proteomes" id="UP001153365">
    <property type="component" value="Unassembled WGS sequence"/>
</dbReference>
<evidence type="ECO:0000256" key="4">
    <source>
        <dbReference type="SAM" id="MobiDB-lite"/>
    </source>
</evidence>
<dbReference type="CDD" id="cd16691">
    <property type="entry name" value="mRING-H2-C3H3C2_Mio"/>
    <property type="match status" value="1"/>
</dbReference>
<dbReference type="InterPro" id="IPR036322">
    <property type="entry name" value="WD40_repeat_dom_sf"/>
</dbReference>
<dbReference type="GO" id="GO:1904263">
    <property type="term" value="P:positive regulation of TORC1 signaling"/>
    <property type="evidence" value="ECO:0007669"/>
    <property type="project" value="TreeGrafter"/>
</dbReference>
<dbReference type="SMART" id="SM00320">
    <property type="entry name" value="WD40"/>
    <property type="match status" value="4"/>
</dbReference>
<evidence type="ECO:0000256" key="3">
    <source>
        <dbReference type="ARBA" id="ARBA00022737"/>
    </source>
</evidence>
<dbReference type="PANTHER" id="PTHR16453:SF9">
    <property type="entry name" value="GATOR COMPLEX PROTEIN MIOS"/>
    <property type="match status" value="1"/>
</dbReference>
<dbReference type="InterPro" id="IPR001680">
    <property type="entry name" value="WD40_rpt"/>
</dbReference>
<dbReference type="InterPro" id="IPR015943">
    <property type="entry name" value="WD40/YVTN_repeat-like_dom_sf"/>
</dbReference>
<dbReference type="PANTHER" id="PTHR16453">
    <property type="entry name" value="WD40 DOMAIN-CONTAINING PROTEIN MIO FAMILY MEMBER"/>
    <property type="match status" value="1"/>
</dbReference>
<evidence type="ECO:0000256" key="1">
    <source>
        <dbReference type="ARBA" id="ARBA00009713"/>
    </source>
</evidence>
<dbReference type="EMBL" id="CALTRL010002077">
    <property type="protein sequence ID" value="CAH7674629.1"/>
    <property type="molecule type" value="Genomic_DNA"/>
</dbReference>
<feature type="region of interest" description="Disordered" evidence="4">
    <location>
        <begin position="26"/>
        <end position="62"/>
    </location>
</feature>
<keyword evidence="2" id="KW-0853">WD repeat</keyword>
<dbReference type="Pfam" id="PF21719">
    <property type="entry name" value="MIOS_a-sol"/>
    <property type="match status" value="1"/>
</dbReference>
<dbReference type="InterPro" id="IPR037593">
    <property type="entry name" value="MIOS/Sea4"/>
</dbReference>